<dbReference type="EMBL" id="JAMQGM010000016">
    <property type="protein sequence ID" value="MCM2577220.1"/>
    <property type="molecule type" value="Genomic_DNA"/>
</dbReference>
<dbReference type="Proteomes" id="UP001167160">
    <property type="component" value="Unassembled WGS sequence"/>
</dbReference>
<dbReference type="RefSeq" id="WP_251411658.1">
    <property type="nucleotide sequence ID" value="NZ_JAMQGM010000016.1"/>
</dbReference>
<name>A0ABT0X4P4_9ACTN</name>
<proteinExistence type="predicted"/>
<protein>
    <submittedName>
        <fullName evidence="1">ArsR family transcriptional regulator</fullName>
    </submittedName>
</protein>
<dbReference type="SUPFAM" id="SSF52540">
    <property type="entry name" value="P-loop containing nucleoside triphosphate hydrolases"/>
    <property type="match status" value="1"/>
</dbReference>
<keyword evidence="2" id="KW-1185">Reference proteome</keyword>
<evidence type="ECO:0000313" key="2">
    <source>
        <dbReference type="Proteomes" id="UP001167160"/>
    </source>
</evidence>
<gene>
    <name evidence="1" type="ORF">M1E25_07630</name>
</gene>
<organism evidence="1 2">
    <name type="scientific">Streptomyces meridianus</name>
    <dbReference type="NCBI Taxonomy" id="2938945"/>
    <lineage>
        <taxon>Bacteria</taxon>
        <taxon>Bacillati</taxon>
        <taxon>Actinomycetota</taxon>
        <taxon>Actinomycetes</taxon>
        <taxon>Kitasatosporales</taxon>
        <taxon>Streptomycetaceae</taxon>
        <taxon>Streptomyces</taxon>
    </lineage>
</organism>
<comment type="caution">
    <text evidence="1">The sequence shown here is derived from an EMBL/GenBank/DDBJ whole genome shotgun (WGS) entry which is preliminary data.</text>
</comment>
<dbReference type="PANTHER" id="PTHR34704">
    <property type="entry name" value="ATPASE"/>
    <property type="match status" value="1"/>
</dbReference>
<evidence type="ECO:0000313" key="1">
    <source>
        <dbReference type="EMBL" id="MCM2577220.1"/>
    </source>
</evidence>
<dbReference type="PANTHER" id="PTHR34704:SF1">
    <property type="entry name" value="ATPASE"/>
    <property type="match status" value="1"/>
</dbReference>
<reference evidence="1" key="1">
    <citation type="journal article" date="2023" name="Int. J. Syst. Evol. Microbiol.">
        <title>Streptomyces meridianus sp. nov. isolated from brackish water of the Tagus estuary in Alcochete, Portugal.</title>
        <authorList>
            <person name="Santos J.D.N."/>
            <person name="Klimek D."/>
            <person name="Calusinska M."/>
            <person name="Lobo Da Cunha A."/>
            <person name="Catita J."/>
            <person name="Goncalves H."/>
            <person name="Gonzalez I."/>
            <person name="Reyes F."/>
            <person name="Lage O.M."/>
        </authorList>
    </citation>
    <scope>NUCLEOTIDE SEQUENCE</scope>
    <source>
        <strain evidence="1">MTZ3.1</strain>
    </source>
</reference>
<dbReference type="InterPro" id="IPR027417">
    <property type="entry name" value="P-loop_NTPase"/>
</dbReference>
<dbReference type="Gene3D" id="3.40.50.300">
    <property type="entry name" value="P-loop containing nucleotide triphosphate hydrolases"/>
    <property type="match status" value="1"/>
</dbReference>
<sequence length="493" mass="53253">MTADARLAKPRTVFDREAEWNALAGFAEDRGPGPTLGTVAGRRRQGKTYLLEALTRATGGFYFGAQDATEAESLRALGGRLAEHTGASAPARLRGWADAVGALLALGGGAPLPVVVDGFPDLVRQSPSLPSVVHSAFLRAHDRGRPSRVRMILCGSVLPVMDKLFGRASPLRGLARLQLVVRPLDFRQAARFWGLDDPRLAVLTHAVVGGSPAYRHDYVCDEAPSGVDDFDAWVCRTVLNPRVPLYREARHLLEEEADHWDRGLLHSTLTAVASGCTTRGEVAERLQHPLTDVSRALELLQGFGLLRGEPDAFRPGVRRFRITEPLLTFDHAVVAPHRSALDVEDAVTVWERARTLFHTGVVPPHFAQVCREWATDFAAPETFGASPVQVSHGSLPGRGRETASEADVVVRGPAEGRPGPLLSVGLACWEEEMGVRHLEAMRSLVTRLGAQGEDVGATRPACYSGTGFSPELRAAERRGDVLLVGLDRLYGGG</sequence>
<accession>A0ABT0X4P4</accession>